<keyword evidence="4" id="KW-0547">Nucleotide-binding</keyword>
<keyword evidence="2" id="KW-0963">Cytoplasm</keyword>
<dbReference type="InterPro" id="IPR027640">
    <property type="entry name" value="Kinesin-like_fam"/>
</dbReference>
<organism evidence="12 14">
    <name type="scientific">Monodon monoceros</name>
    <name type="common">Narwhal</name>
    <name type="synonym">Ceratodon monodon</name>
    <dbReference type="NCBI Taxonomy" id="40151"/>
    <lineage>
        <taxon>Eukaryota</taxon>
        <taxon>Metazoa</taxon>
        <taxon>Chordata</taxon>
        <taxon>Craniata</taxon>
        <taxon>Vertebrata</taxon>
        <taxon>Euteleostomi</taxon>
        <taxon>Mammalia</taxon>
        <taxon>Eutheria</taxon>
        <taxon>Laurasiatheria</taxon>
        <taxon>Artiodactyla</taxon>
        <taxon>Whippomorpha</taxon>
        <taxon>Cetacea</taxon>
        <taxon>Odontoceti</taxon>
        <taxon>Monodontidae</taxon>
        <taxon>Monodon</taxon>
    </lineage>
</organism>
<dbReference type="GO" id="GO:0007019">
    <property type="term" value="P:microtubule depolymerization"/>
    <property type="evidence" value="ECO:0007669"/>
    <property type="project" value="TreeGrafter"/>
</dbReference>
<dbReference type="GO" id="GO:0007018">
    <property type="term" value="P:microtubule-based movement"/>
    <property type="evidence" value="ECO:0007669"/>
    <property type="project" value="InterPro"/>
</dbReference>
<keyword evidence="5" id="KW-0067">ATP-binding</keyword>
<dbReference type="InterPro" id="IPR036961">
    <property type="entry name" value="Kinesin_motor_dom_sf"/>
</dbReference>
<dbReference type="InterPro" id="IPR001752">
    <property type="entry name" value="Kinesin_motor_dom"/>
</dbReference>
<evidence type="ECO:0000256" key="1">
    <source>
        <dbReference type="ARBA" id="ARBA00004245"/>
    </source>
</evidence>
<dbReference type="InterPro" id="IPR027417">
    <property type="entry name" value="P-loop_NTPase"/>
</dbReference>
<reference evidence="13" key="3">
    <citation type="submission" date="2025-05" db="UniProtKB">
        <authorList>
            <consortium name="Ensembl"/>
        </authorList>
    </citation>
    <scope>IDENTIFICATION</scope>
</reference>
<evidence type="ECO:0000313" key="12">
    <source>
        <dbReference type="EMBL" id="TKC43758.1"/>
    </source>
</evidence>
<dbReference type="GO" id="GO:0005524">
    <property type="term" value="F:ATP binding"/>
    <property type="evidence" value="ECO:0007669"/>
    <property type="project" value="UniProtKB-KW"/>
</dbReference>
<evidence type="ECO:0000256" key="3">
    <source>
        <dbReference type="ARBA" id="ARBA00022701"/>
    </source>
</evidence>
<dbReference type="Ensembl" id="ENSMMNT00015022778.1">
    <property type="protein sequence ID" value="ENSMMNP00015020720.1"/>
    <property type="gene ID" value="ENSMMNG00015015231.1"/>
</dbReference>
<dbReference type="Proteomes" id="UP000694561">
    <property type="component" value="Unplaced"/>
</dbReference>
<feature type="coiled-coil region" evidence="10">
    <location>
        <begin position="149"/>
        <end position="176"/>
    </location>
</feature>
<keyword evidence="7" id="KW-0505">Motor protein</keyword>
<dbReference type="EMBL" id="RWIC01000448">
    <property type="protein sequence ID" value="TKC43758.1"/>
    <property type="molecule type" value="Genomic_DNA"/>
</dbReference>
<keyword evidence="3" id="KW-0493">Microtubule</keyword>
<keyword evidence="15" id="KW-1185">Reference proteome</keyword>
<evidence type="ECO:0000256" key="2">
    <source>
        <dbReference type="ARBA" id="ARBA00022490"/>
    </source>
</evidence>
<evidence type="ECO:0000256" key="6">
    <source>
        <dbReference type="ARBA" id="ARBA00023054"/>
    </source>
</evidence>
<dbReference type="GO" id="GO:0005874">
    <property type="term" value="C:microtubule"/>
    <property type="evidence" value="ECO:0007669"/>
    <property type="project" value="UniProtKB-KW"/>
</dbReference>
<dbReference type="PROSITE" id="PS50067">
    <property type="entry name" value="KINESIN_MOTOR_2"/>
    <property type="match status" value="1"/>
</dbReference>
<dbReference type="PANTHER" id="PTHR47971:SF8">
    <property type="entry name" value="KINESIN-LIKE PROTEIN"/>
    <property type="match status" value="1"/>
</dbReference>
<evidence type="ECO:0000313" key="15">
    <source>
        <dbReference type="Proteomes" id="UP000694561"/>
    </source>
</evidence>
<evidence type="ECO:0000313" key="14">
    <source>
        <dbReference type="Proteomes" id="UP000308365"/>
    </source>
</evidence>
<proteinExistence type="inferred from homology"/>
<dbReference type="AlphaFoldDB" id="A0A4U1F3E8"/>
<dbReference type="Gene3D" id="3.40.850.10">
    <property type="entry name" value="Kinesin motor domain"/>
    <property type="match status" value="1"/>
</dbReference>
<evidence type="ECO:0000259" key="11">
    <source>
        <dbReference type="PROSITE" id="PS50067"/>
    </source>
</evidence>
<comment type="caution">
    <text evidence="9">Lacks conserved residue(s) required for the propagation of feature annotation.</text>
</comment>
<evidence type="ECO:0000256" key="5">
    <source>
        <dbReference type="ARBA" id="ARBA00022840"/>
    </source>
</evidence>
<accession>A0A4U1F3E8</accession>
<reference evidence="12" key="2">
    <citation type="journal article" date="2019" name="IScience">
        <title>Narwhal Genome Reveals Long-Term Low Genetic Diversity despite Current Large Abundance Size.</title>
        <authorList>
            <person name="Westbury M.V."/>
            <person name="Petersen B."/>
            <person name="Garde E."/>
            <person name="Heide-Jorgensen M.P."/>
            <person name="Lorenzen E.D."/>
        </authorList>
    </citation>
    <scope>NUCLEOTIDE SEQUENCE</scope>
    <source>
        <strain evidence="12">MVW</strain>
        <tissue evidence="12">Liver</tissue>
    </source>
</reference>
<dbReference type="GeneTree" id="ENSGT00940000163180"/>
<feature type="domain" description="Kinesin motor" evidence="11">
    <location>
        <begin position="213"/>
        <end position="298"/>
    </location>
</feature>
<gene>
    <name evidence="12" type="ORF">EI555_018831</name>
</gene>
<keyword evidence="8" id="KW-0206">Cytoskeleton</keyword>
<dbReference type="Proteomes" id="UP000308365">
    <property type="component" value="Unassembled WGS sequence"/>
</dbReference>
<keyword evidence="6 10" id="KW-0175">Coiled coil</keyword>
<dbReference type="SUPFAM" id="SSF52540">
    <property type="entry name" value="P-loop containing nucleoside triphosphate hydrolases"/>
    <property type="match status" value="1"/>
</dbReference>
<dbReference type="Pfam" id="PF22923">
    <property type="entry name" value="KIF2A-like_1st"/>
    <property type="match status" value="1"/>
</dbReference>
<comment type="subcellular location">
    <subcellularLocation>
        <location evidence="1">Cytoplasm</location>
        <location evidence="1">Cytoskeleton</location>
    </subcellularLocation>
</comment>
<name>A0A4U1F3E8_MONMO</name>
<dbReference type="InterPro" id="IPR054473">
    <property type="entry name" value="KIF2A-like_N"/>
</dbReference>
<dbReference type="PANTHER" id="PTHR47971">
    <property type="entry name" value="KINESIN-RELATED PROTEIN 6"/>
    <property type="match status" value="1"/>
</dbReference>
<evidence type="ECO:0000313" key="13">
    <source>
        <dbReference type="Ensembl" id="ENSMMNP00015020720.1"/>
    </source>
</evidence>
<protein>
    <recommendedName>
        <fullName evidence="11">Kinesin motor domain-containing protein</fullName>
    </recommendedName>
</protein>
<evidence type="ECO:0000256" key="7">
    <source>
        <dbReference type="ARBA" id="ARBA00023175"/>
    </source>
</evidence>
<evidence type="ECO:0000256" key="10">
    <source>
        <dbReference type="SAM" id="Coils"/>
    </source>
</evidence>
<comment type="similarity">
    <text evidence="9">Belongs to the TRAFAC class myosin-kinesin ATPase superfamily. Kinesin family.</text>
</comment>
<sequence length="298" mass="33545">MAGQLCLPVSPLLSSVKPLKPHFRNIQVGICVAIQCSDGQIHLAVVTEVKTQNAWVTVEWVEKGVKKGKKIDPDTIFLLNPVLTSAEHPMPARALPSLSLAPSSAIGNQQTATRWIATIPQKNETLSGDSPDVRVPSSLCLMKQKKSPCLRETEKLQRQREKCRRLQLEIRAQRALAVNTGNPNYEIQSMIQECRRRLDCSQLSGPEPLEDHRICVCVRRWPLNQRETTMKDLDIIIIPSDKVVMVHESKQKVGVTRYLENHSFCFDHAFDDIASNELAYQFTAQPLVESIFRKGMAT</sequence>
<evidence type="ECO:0000256" key="8">
    <source>
        <dbReference type="ARBA" id="ARBA00023212"/>
    </source>
</evidence>
<evidence type="ECO:0000256" key="9">
    <source>
        <dbReference type="PROSITE-ProRule" id="PRU00283"/>
    </source>
</evidence>
<reference evidence="14" key="1">
    <citation type="journal article" date="2019" name="IScience">
        <title>Narwhal Genome Reveals Long-Term Low Genetic Diversity despite Current Large Abundance Size.</title>
        <authorList>
            <person name="Westbury M.V."/>
            <person name="Petersen B."/>
            <person name="Garde E."/>
            <person name="Heide-Jorgensen M.P."/>
            <person name="Lorenzen E.D."/>
        </authorList>
    </citation>
    <scope>NUCLEOTIDE SEQUENCE [LARGE SCALE GENOMIC DNA]</scope>
</reference>
<evidence type="ECO:0000256" key="4">
    <source>
        <dbReference type="ARBA" id="ARBA00022741"/>
    </source>
</evidence>
<dbReference type="GO" id="GO:0008017">
    <property type="term" value="F:microtubule binding"/>
    <property type="evidence" value="ECO:0007669"/>
    <property type="project" value="InterPro"/>
</dbReference>
<dbReference type="GO" id="GO:0003777">
    <property type="term" value="F:microtubule motor activity"/>
    <property type="evidence" value="ECO:0007669"/>
    <property type="project" value="InterPro"/>
</dbReference>